<dbReference type="PANTHER" id="PTHR46110:SF1">
    <property type="entry name" value="HOMEOBOX PROTEIN HMX1"/>
    <property type="match status" value="1"/>
</dbReference>
<keyword evidence="3" id="KW-0804">Transcription</keyword>
<evidence type="ECO:0000313" key="9">
    <source>
        <dbReference type="EMBL" id="KAJ8411077.1"/>
    </source>
</evidence>
<dbReference type="PROSITE" id="PS50071">
    <property type="entry name" value="HOMEOBOX_2"/>
    <property type="match status" value="2"/>
</dbReference>
<evidence type="ECO:0000259" key="8">
    <source>
        <dbReference type="PROSITE" id="PS50071"/>
    </source>
</evidence>
<reference evidence="9" key="1">
    <citation type="journal article" date="2023" name="Science">
        <title>Genome structures resolve the early diversification of teleost fishes.</title>
        <authorList>
            <person name="Parey E."/>
            <person name="Louis A."/>
            <person name="Montfort J."/>
            <person name="Bouchez O."/>
            <person name="Roques C."/>
            <person name="Iampietro C."/>
            <person name="Lluch J."/>
            <person name="Castinel A."/>
            <person name="Donnadieu C."/>
            <person name="Desvignes T."/>
            <person name="Floi Bucao C."/>
            <person name="Jouanno E."/>
            <person name="Wen M."/>
            <person name="Mejri S."/>
            <person name="Dirks R."/>
            <person name="Jansen H."/>
            <person name="Henkel C."/>
            <person name="Chen W.J."/>
            <person name="Zahm M."/>
            <person name="Cabau C."/>
            <person name="Klopp C."/>
            <person name="Thompson A.W."/>
            <person name="Robinson-Rechavi M."/>
            <person name="Braasch I."/>
            <person name="Lecointre G."/>
            <person name="Bobe J."/>
            <person name="Postlethwait J.H."/>
            <person name="Berthelot C."/>
            <person name="Roest Crollius H."/>
            <person name="Guiguen Y."/>
        </authorList>
    </citation>
    <scope>NUCLEOTIDE SEQUENCE</scope>
    <source>
        <strain evidence="9">NC1722</strain>
    </source>
</reference>
<accession>A0AAD7SYD0</accession>
<comment type="caution">
    <text evidence="9">The sequence shown here is derived from an EMBL/GenBank/DDBJ whole genome shotgun (WGS) entry which is preliminary data.</text>
</comment>
<dbReference type="SMART" id="SM00389">
    <property type="entry name" value="HOX"/>
    <property type="match status" value="2"/>
</dbReference>
<dbReference type="InterPro" id="IPR001356">
    <property type="entry name" value="HD"/>
</dbReference>
<feature type="compositionally biased region" description="Basic and acidic residues" evidence="7">
    <location>
        <begin position="52"/>
        <end position="70"/>
    </location>
</feature>
<comment type="similarity">
    <text evidence="4">Belongs to the HMX homeobox family.</text>
</comment>
<dbReference type="GO" id="GO:0045892">
    <property type="term" value="P:negative regulation of DNA-templated transcription"/>
    <property type="evidence" value="ECO:0007669"/>
    <property type="project" value="TreeGrafter"/>
</dbReference>
<sequence>MYYKNSVRDSEKGIMEATSERDSPVVSEPAEEVNDETDRRTEGSQSGENDEDTRHTFDERPEQECPDHNTGRKKKTRTVFSRSQVFQLESTFDMKRYLSSSERAGLAASLHLTETQHNSKEFDICHPKRTTATDSKNDHEVTRRHENDYRLHETAQINTHCYNATAHALQVCREDALKIIDTCPRTDSADSCDDGSSKNKINKKNKVMAKKKTRTIFSKRQIFQLETTFDMKRYLSSAERACLANSLQLTETQIATTALASTCSRTIVQ</sequence>
<dbReference type="InterPro" id="IPR051300">
    <property type="entry name" value="HMX_Homeobox_TF"/>
</dbReference>
<dbReference type="GO" id="GO:0000981">
    <property type="term" value="F:DNA-binding transcription factor activity, RNA polymerase II-specific"/>
    <property type="evidence" value="ECO:0007669"/>
    <property type="project" value="TreeGrafter"/>
</dbReference>
<keyword evidence="5 6" id="KW-0371">Homeobox</keyword>
<evidence type="ECO:0000256" key="2">
    <source>
        <dbReference type="ARBA" id="ARBA00023015"/>
    </source>
</evidence>
<proteinExistence type="inferred from homology"/>
<dbReference type="SUPFAM" id="SSF46689">
    <property type="entry name" value="Homeodomain-like"/>
    <property type="match status" value="2"/>
</dbReference>
<feature type="region of interest" description="Disordered" evidence="7">
    <location>
        <begin position="1"/>
        <end position="76"/>
    </location>
</feature>
<dbReference type="GO" id="GO:0005634">
    <property type="term" value="C:nucleus"/>
    <property type="evidence" value="ECO:0007669"/>
    <property type="project" value="UniProtKB-SubCell"/>
</dbReference>
<protein>
    <recommendedName>
        <fullName evidence="8">Homeobox domain-containing protein</fullName>
    </recommendedName>
</protein>
<evidence type="ECO:0000256" key="5">
    <source>
        <dbReference type="PROSITE-ProRule" id="PRU00108"/>
    </source>
</evidence>
<gene>
    <name evidence="9" type="ORF">AAFF_G00181120</name>
</gene>
<keyword evidence="5 6" id="KW-0539">Nucleus</keyword>
<evidence type="ECO:0000256" key="4">
    <source>
        <dbReference type="ARBA" id="ARBA00038165"/>
    </source>
</evidence>
<dbReference type="GO" id="GO:0000977">
    <property type="term" value="F:RNA polymerase II transcription regulatory region sequence-specific DNA binding"/>
    <property type="evidence" value="ECO:0007669"/>
    <property type="project" value="TreeGrafter"/>
</dbReference>
<feature type="compositionally biased region" description="Basic and acidic residues" evidence="7">
    <location>
        <begin position="1"/>
        <end position="23"/>
    </location>
</feature>
<dbReference type="PANTHER" id="PTHR46110">
    <property type="entry name" value="HOMEOBOX PROTEIN HMX"/>
    <property type="match status" value="1"/>
</dbReference>
<keyword evidence="10" id="KW-1185">Reference proteome</keyword>
<comment type="subcellular location">
    <subcellularLocation>
        <location evidence="1 5 6">Nucleus</location>
    </subcellularLocation>
</comment>
<keyword evidence="2" id="KW-0805">Transcription regulation</keyword>
<evidence type="ECO:0000256" key="6">
    <source>
        <dbReference type="RuleBase" id="RU000682"/>
    </source>
</evidence>
<evidence type="ECO:0000256" key="1">
    <source>
        <dbReference type="ARBA" id="ARBA00004123"/>
    </source>
</evidence>
<feature type="domain" description="Homeobox" evidence="8">
    <location>
        <begin position="71"/>
        <end position="116"/>
    </location>
</feature>
<keyword evidence="5 6" id="KW-0238">DNA-binding</keyword>
<dbReference type="Proteomes" id="UP001221898">
    <property type="component" value="Unassembled WGS sequence"/>
</dbReference>
<dbReference type="Gene3D" id="1.10.10.60">
    <property type="entry name" value="Homeodomain-like"/>
    <property type="match status" value="2"/>
</dbReference>
<dbReference type="AlphaFoldDB" id="A0AAD7SYD0"/>
<evidence type="ECO:0000313" key="10">
    <source>
        <dbReference type="Proteomes" id="UP001221898"/>
    </source>
</evidence>
<dbReference type="CDD" id="cd00086">
    <property type="entry name" value="homeodomain"/>
    <property type="match status" value="2"/>
</dbReference>
<feature type="domain" description="Homeobox" evidence="8">
    <location>
        <begin position="208"/>
        <end position="254"/>
    </location>
</feature>
<organism evidence="9 10">
    <name type="scientific">Aldrovandia affinis</name>
    <dbReference type="NCBI Taxonomy" id="143900"/>
    <lineage>
        <taxon>Eukaryota</taxon>
        <taxon>Metazoa</taxon>
        <taxon>Chordata</taxon>
        <taxon>Craniata</taxon>
        <taxon>Vertebrata</taxon>
        <taxon>Euteleostomi</taxon>
        <taxon>Actinopterygii</taxon>
        <taxon>Neopterygii</taxon>
        <taxon>Teleostei</taxon>
        <taxon>Notacanthiformes</taxon>
        <taxon>Halosauridae</taxon>
        <taxon>Aldrovandia</taxon>
    </lineage>
</organism>
<evidence type="ECO:0000256" key="3">
    <source>
        <dbReference type="ARBA" id="ARBA00023163"/>
    </source>
</evidence>
<feature type="DNA-binding region" description="Homeobox" evidence="5">
    <location>
        <begin position="210"/>
        <end position="255"/>
    </location>
</feature>
<name>A0AAD7SYD0_9TELE</name>
<dbReference type="Pfam" id="PF00046">
    <property type="entry name" value="Homeodomain"/>
    <property type="match status" value="2"/>
</dbReference>
<dbReference type="InterPro" id="IPR009057">
    <property type="entry name" value="Homeodomain-like_sf"/>
</dbReference>
<dbReference type="EMBL" id="JAINUG010000024">
    <property type="protein sequence ID" value="KAJ8411077.1"/>
    <property type="molecule type" value="Genomic_DNA"/>
</dbReference>
<feature type="DNA-binding region" description="Homeobox" evidence="5">
    <location>
        <begin position="73"/>
        <end position="117"/>
    </location>
</feature>
<evidence type="ECO:0000256" key="7">
    <source>
        <dbReference type="SAM" id="MobiDB-lite"/>
    </source>
</evidence>